<dbReference type="Proteomes" id="UP000006320">
    <property type="component" value="Unassembled WGS sequence"/>
</dbReference>
<name>A0AAV3UW26_9ALTE</name>
<keyword evidence="1" id="KW-0812">Transmembrane</keyword>
<comment type="caution">
    <text evidence="2">The sequence shown here is derived from an EMBL/GenBank/DDBJ whole genome shotgun (WGS) entry which is preliminary data.</text>
</comment>
<organism evidence="2 3">
    <name type="scientific">Paraglaciecola chathamensis S18K6</name>
    <dbReference type="NCBI Taxonomy" id="1127672"/>
    <lineage>
        <taxon>Bacteria</taxon>
        <taxon>Pseudomonadati</taxon>
        <taxon>Pseudomonadota</taxon>
        <taxon>Gammaproteobacteria</taxon>
        <taxon>Alteromonadales</taxon>
        <taxon>Alteromonadaceae</taxon>
        <taxon>Paraglaciecola</taxon>
    </lineage>
</organism>
<evidence type="ECO:0000313" key="2">
    <source>
        <dbReference type="EMBL" id="GAC09159.1"/>
    </source>
</evidence>
<protein>
    <submittedName>
        <fullName evidence="2">Uncharacterized protein</fullName>
    </submittedName>
</protein>
<evidence type="ECO:0000256" key="1">
    <source>
        <dbReference type="SAM" id="Phobius"/>
    </source>
</evidence>
<evidence type="ECO:0000313" key="3">
    <source>
        <dbReference type="Proteomes" id="UP000006320"/>
    </source>
</evidence>
<dbReference type="EMBL" id="BAEM01000020">
    <property type="protein sequence ID" value="GAC09159.1"/>
    <property type="molecule type" value="Genomic_DNA"/>
</dbReference>
<dbReference type="AlphaFoldDB" id="A0AAV3UW26"/>
<feature type="transmembrane region" description="Helical" evidence="1">
    <location>
        <begin position="6"/>
        <end position="25"/>
    </location>
</feature>
<proteinExistence type="predicted"/>
<gene>
    <name evidence="2" type="ORF">GCHA_1198</name>
</gene>
<keyword evidence="1" id="KW-1133">Transmembrane helix</keyword>
<accession>A0AAV3UW26</accession>
<keyword evidence="1" id="KW-0472">Membrane</keyword>
<sequence length="38" mass="4456">MAAFNTLVIVLLINAGFCWLFYVFGKTCNIYQLPQMRR</sequence>
<reference evidence="2 3" key="1">
    <citation type="journal article" date="2017" name="Antonie Van Leeuwenhoek">
        <title>Rhizobium rhizosphaerae sp. nov., a novel species isolated from rice rhizosphere.</title>
        <authorList>
            <person name="Zhao J.J."/>
            <person name="Zhang J."/>
            <person name="Zhang R.J."/>
            <person name="Zhang C.W."/>
            <person name="Yin H.Q."/>
            <person name="Zhang X.X."/>
        </authorList>
    </citation>
    <scope>NUCLEOTIDE SEQUENCE [LARGE SCALE GENOMIC DNA]</scope>
    <source>
        <strain evidence="2 3">S18K6</strain>
    </source>
</reference>